<evidence type="ECO:0000313" key="5">
    <source>
        <dbReference type="Proteomes" id="UP000639051"/>
    </source>
</evidence>
<reference evidence="4 5" key="1">
    <citation type="submission" date="2021-01" db="EMBL/GenBank/DDBJ databases">
        <title>Genome public.</title>
        <authorList>
            <person name="Liu C."/>
            <person name="Sun Q."/>
        </authorList>
    </citation>
    <scope>NUCLEOTIDE SEQUENCE [LARGE SCALE GENOMIC DNA]</scope>
    <source>
        <strain evidence="4 5">JC656</strain>
    </source>
</reference>
<protein>
    <submittedName>
        <fullName evidence="4">LLM class flavin-dependent oxidoreductase</fullName>
    </submittedName>
</protein>
<evidence type="ECO:0000259" key="3">
    <source>
        <dbReference type="Pfam" id="PF00296"/>
    </source>
</evidence>
<dbReference type="PANTHER" id="PTHR30137">
    <property type="entry name" value="LUCIFERASE-LIKE MONOOXYGENASE"/>
    <property type="match status" value="1"/>
</dbReference>
<dbReference type="NCBIfam" id="TIGR03558">
    <property type="entry name" value="oxido_grp_1"/>
    <property type="match status" value="1"/>
</dbReference>
<proteinExistence type="predicted"/>
<dbReference type="SUPFAM" id="SSF51679">
    <property type="entry name" value="Bacterial luciferase-like"/>
    <property type="match status" value="1"/>
</dbReference>
<evidence type="ECO:0000256" key="2">
    <source>
        <dbReference type="SAM" id="MobiDB-lite"/>
    </source>
</evidence>
<dbReference type="Pfam" id="PF00296">
    <property type="entry name" value="Bac_luciferase"/>
    <property type="match status" value="1"/>
</dbReference>
<feature type="domain" description="Luciferase-like" evidence="3">
    <location>
        <begin position="128"/>
        <end position="422"/>
    </location>
</feature>
<evidence type="ECO:0000313" key="4">
    <source>
        <dbReference type="EMBL" id="MBL0707335.1"/>
    </source>
</evidence>
<evidence type="ECO:0000256" key="1">
    <source>
        <dbReference type="ARBA" id="ARBA00007789"/>
    </source>
</evidence>
<dbReference type="InterPro" id="IPR036661">
    <property type="entry name" value="Luciferase-like_sf"/>
</dbReference>
<comment type="caution">
    <text evidence="4">The sequence shown here is derived from an EMBL/GenBank/DDBJ whole genome shotgun (WGS) entry which is preliminary data.</text>
</comment>
<dbReference type="Proteomes" id="UP000639051">
    <property type="component" value="Unassembled WGS sequence"/>
</dbReference>
<dbReference type="InterPro" id="IPR011251">
    <property type="entry name" value="Luciferase-like_dom"/>
</dbReference>
<feature type="region of interest" description="Disordered" evidence="2">
    <location>
        <begin position="51"/>
        <end position="71"/>
    </location>
</feature>
<dbReference type="EMBL" id="JAERRC010000046">
    <property type="protein sequence ID" value="MBL0707335.1"/>
    <property type="molecule type" value="Genomic_DNA"/>
</dbReference>
<gene>
    <name evidence="4" type="ORF">JJE72_17715</name>
</gene>
<dbReference type="CDD" id="cd00347">
    <property type="entry name" value="Flavin_utilizing_monoxygenases"/>
    <property type="match status" value="1"/>
</dbReference>
<dbReference type="Gene3D" id="3.20.20.30">
    <property type="entry name" value="Luciferase-like domain"/>
    <property type="match status" value="1"/>
</dbReference>
<dbReference type="PANTHER" id="PTHR30137:SF6">
    <property type="entry name" value="LUCIFERASE-LIKE MONOOXYGENASE"/>
    <property type="match status" value="1"/>
</dbReference>
<dbReference type="InterPro" id="IPR050766">
    <property type="entry name" value="Bact_Lucif_Oxidored"/>
</dbReference>
<sequence length="457" mass="48267">MNVATARKATRRPPITTVPTYTRLVTANASSTATPPQDWLALQISWQQPRPPFSPEALGAPQAGSPDVVEKQCSRYRTLPQPPAGLGNISARRPVGAYVTSSAASSPSAPSAALPALSILDLVPVVQGGTVASALEDATRLARLAEDSGYRRLWYAEHHNTDALASSSTALLIANAAAATSTLRVGSGGIMLPNHAPLAVAEAFGTLANLYGDRIDLGLGRAPGTDPRTAALLRRGAREDGEAVFASNIRLLAWFFGDQEDDAESVQLSGGVHAAVARGTGVPLWVLGSSTAGAAIAGQLGLPFAAASHFAPFQLSEAIWTYRQMFNPSAPTAQIAEPYVMAGANLMVAPTREEAEFLFTTHQQMFVAIRRGTRGPLLPPVREMDWAPHEEQMATSALRFSAVGTPAEAAEFLRGFAASYGVDEVILTGYAHDPAARERSYRLLAEEWAASPSHLLS</sequence>
<comment type="similarity">
    <text evidence="1">To bacterial alkanal monooxygenase alpha and beta chains.</text>
</comment>
<dbReference type="InterPro" id="IPR019949">
    <property type="entry name" value="CmoO-like"/>
</dbReference>
<keyword evidence="5" id="KW-1185">Reference proteome</keyword>
<organism evidence="4 5">
    <name type="scientific">Sinomonas cellulolyticus</name>
    <dbReference type="NCBI Taxonomy" id="2801916"/>
    <lineage>
        <taxon>Bacteria</taxon>
        <taxon>Bacillati</taxon>
        <taxon>Actinomycetota</taxon>
        <taxon>Actinomycetes</taxon>
        <taxon>Micrococcales</taxon>
        <taxon>Micrococcaceae</taxon>
        <taxon>Sinomonas</taxon>
    </lineage>
</organism>
<name>A0ABS1K756_9MICC</name>
<accession>A0ABS1K756</accession>